<evidence type="ECO:0000256" key="4">
    <source>
        <dbReference type="ARBA" id="ARBA00022989"/>
    </source>
</evidence>
<dbReference type="GO" id="GO:0008495">
    <property type="term" value="F:protoheme IX farnesyltransferase activity"/>
    <property type="evidence" value="ECO:0007669"/>
    <property type="project" value="UniProtKB-UniRule"/>
</dbReference>
<comment type="caution">
    <text evidence="9">The sequence shown here is derived from an EMBL/GenBank/DDBJ whole genome shotgun (WGS) entry which is preliminary data.</text>
</comment>
<keyword evidence="8" id="KW-1003">Cell membrane</keyword>
<dbReference type="OrthoDB" id="9814417at2"/>
<gene>
    <name evidence="8" type="primary">ctaB</name>
    <name evidence="9" type="ORF">EDD62_0876</name>
</gene>
<keyword evidence="5 8" id="KW-0350">Heme biosynthesis</keyword>
<evidence type="ECO:0000256" key="7">
    <source>
        <dbReference type="ARBA" id="ARBA00047690"/>
    </source>
</evidence>
<evidence type="ECO:0000256" key="6">
    <source>
        <dbReference type="ARBA" id="ARBA00023136"/>
    </source>
</evidence>
<proteinExistence type="inferred from homology"/>
<evidence type="ECO:0000313" key="10">
    <source>
        <dbReference type="Proteomes" id="UP000277108"/>
    </source>
</evidence>
<feature type="transmembrane region" description="Helical" evidence="8">
    <location>
        <begin position="184"/>
        <end position="203"/>
    </location>
</feature>
<keyword evidence="4 8" id="KW-1133">Transmembrane helix</keyword>
<evidence type="ECO:0000256" key="8">
    <source>
        <dbReference type="HAMAP-Rule" id="MF_00154"/>
    </source>
</evidence>
<dbReference type="EMBL" id="RKRK01000002">
    <property type="protein sequence ID" value="RPF58232.1"/>
    <property type="molecule type" value="Genomic_DNA"/>
</dbReference>
<evidence type="ECO:0000313" key="9">
    <source>
        <dbReference type="EMBL" id="RPF58232.1"/>
    </source>
</evidence>
<organism evidence="9 10">
    <name type="scientific">Abyssicoccus albus</name>
    <dbReference type="NCBI Taxonomy" id="1817405"/>
    <lineage>
        <taxon>Bacteria</taxon>
        <taxon>Bacillati</taxon>
        <taxon>Bacillota</taxon>
        <taxon>Bacilli</taxon>
        <taxon>Bacillales</taxon>
        <taxon>Abyssicoccaceae</taxon>
    </lineage>
</organism>
<name>A0A1Q1G0S8_9BACL</name>
<dbReference type="InterPro" id="IPR006369">
    <property type="entry name" value="Protohaem_IX_farnesylTrfase"/>
</dbReference>
<dbReference type="UniPathway" id="UPA00834">
    <property type="reaction ID" value="UER00712"/>
</dbReference>
<feature type="transmembrane region" description="Helical" evidence="8">
    <location>
        <begin position="158"/>
        <end position="178"/>
    </location>
</feature>
<comment type="similarity">
    <text evidence="8">Belongs to the UbiA prenyltransferase family. Protoheme IX farnesyltransferase subfamily.</text>
</comment>
<sequence length="308" mass="34717">MTVEHVAQSRNMSIQQHKATVKDYMKVVKSGIIQSNLITAFTGGFLAIMLSDQSFLQSLTTMCLMMVGVAMIIGGVCVWNNYYDQDIDQLMNSKTNRPSINGTFSDSFLFKFGLSLMLFGELLLFMINPISGLLGFLGIFSYFVLYSVFTKRHFVSNTIVGSISGAIPPLIGFAAIYNGLTLEAWVLFLIMFVWQPPHFYALAIKRRQEYGAAGVPMLPTVYGFKRARISIMFWLLLLLPIPFLIPSLGSLFLVVMTVLNLIWIAIGMTGFKQSVNEEKWAMRMFLFSLNYMIITFVMVVVISLIEMI</sequence>
<dbReference type="GO" id="GO:0048034">
    <property type="term" value="P:heme O biosynthetic process"/>
    <property type="evidence" value="ECO:0007669"/>
    <property type="project" value="UniProtKB-UniRule"/>
</dbReference>
<keyword evidence="2 8" id="KW-0808">Transferase</keyword>
<feature type="transmembrane region" description="Helical" evidence="8">
    <location>
        <begin position="32"/>
        <end position="50"/>
    </location>
</feature>
<keyword evidence="6 8" id="KW-0472">Membrane</keyword>
<dbReference type="Proteomes" id="UP000277108">
    <property type="component" value="Unassembled WGS sequence"/>
</dbReference>
<evidence type="ECO:0000256" key="2">
    <source>
        <dbReference type="ARBA" id="ARBA00022679"/>
    </source>
</evidence>
<keyword evidence="10" id="KW-1185">Reference proteome</keyword>
<evidence type="ECO:0000256" key="5">
    <source>
        <dbReference type="ARBA" id="ARBA00023133"/>
    </source>
</evidence>
<dbReference type="EC" id="2.5.1.141" evidence="8"/>
<feature type="transmembrane region" description="Helical" evidence="8">
    <location>
        <begin position="227"/>
        <end position="245"/>
    </location>
</feature>
<dbReference type="PANTHER" id="PTHR43448">
    <property type="entry name" value="PROTOHEME IX FARNESYLTRANSFERASE, MITOCHONDRIAL"/>
    <property type="match status" value="1"/>
</dbReference>
<evidence type="ECO:0000256" key="3">
    <source>
        <dbReference type="ARBA" id="ARBA00022692"/>
    </source>
</evidence>
<comment type="subcellular location">
    <subcellularLocation>
        <location evidence="8">Cell membrane</location>
        <topology evidence="8">Multi-pass membrane protein</topology>
    </subcellularLocation>
    <subcellularLocation>
        <location evidence="1">Membrane</location>
        <topology evidence="1">Multi-pass membrane protein</topology>
    </subcellularLocation>
</comment>
<keyword evidence="3 8" id="KW-0812">Transmembrane</keyword>
<dbReference type="PANTHER" id="PTHR43448:SF2">
    <property type="entry name" value="PROTOHEME IX FARNESYLTRANSFERASE, MITOCHONDRIAL"/>
    <property type="match status" value="1"/>
</dbReference>
<comment type="miscellaneous">
    <text evidence="8">Carbon 2 of the heme B porphyrin ring is defined according to the Fischer nomenclature.</text>
</comment>
<dbReference type="HAMAP" id="MF_00154">
    <property type="entry name" value="CyoE_CtaB"/>
    <property type="match status" value="1"/>
</dbReference>
<comment type="subunit">
    <text evidence="8">Interacts with CtaA.</text>
</comment>
<dbReference type="STRING" id="1849491.BVH56_02990"/>
<dbReference type="Gene3D" id="1.10.357.140">
    <property type="entry name" value="UbiA prenyltransferase"/>
    <property type="match status" value="1"/>
</dbReference>
<dbReference type="NCBIfam" id="TIGR01473">
    <property type="entry name" value="cyoE_ctaB"/>
    <property type="match status" value="1"/>
</dbReference>
<dbReference type="InterPro" id="IPR000537">
    <property type="entry name" value="UbiA_prenyltransferase"/>
</dbReference>
<feature type="transmembrane region" description="Helical" evidence="8">
    <location>
        <begin position="62"/>
        <end position="82"/>
    </location>
</feature>
<reference evidence="9 10" key="1">
    <citation type="submission" date="2018-11" db="EMBL/GenBank/DDBJ databases">
        <title>Genomic Encyclopedia of Type Strains, Phase IV (KMG-IV): sequencing the most valuable type-strain genomes for metagenomic binning, comparative biology and taxonomic classification.</title>
        <authorList>
            <person name="Goeker M."/>
        </authorList>
    </citation>
    <scope>NUCLEOTIDE SEQUENCE [LARGE SCALE GENOMIC DNA]</scope>
    <source>
        <strain evidence="9 10">DSM 29158</strain>
    </source>
</reference>
<protein>
    <recommendedName>
        <fullName evidence="8">Protoheme IX farnesyltransferase</fullName>
        <ecNumber evidence="8">2.5.1.141</ecNumber>
    </recommendedName>
    <alternativeName>
        <fullName evidence="8">Heme B farnesyltransferase</fullName>
    </alternativeName>
    <alternativeName>
        <fullName evidence="8">Heme O synthase</fullName>
    </alternativeName>
</protein>
<dbReference type="GO" id="GO:0005886">
    <property type="term" value="C:plasma membrane"/>
    <property type="evidence" value="ECO:0007669"/>
    <property type="project" value="UniProtKB-SubCell"/>
</dbReference>
<accession>A0A1Q1G0S8</accession>
<feature type="transmembrane region" description="Helical" evidence="8">
    <location>
        <begin position="122"/>
        <end position="146"/>
    </location>
</feature>
<comment type="pathway">
    <text evidence="8">Porphyrin-containing compound metabolism; heme O biosynthesis; heme O from protoheme: step 1/1.</text>
</comment>
<feature type="transmembrane region" description="Helical" evidence="8">
    <location>
        <begin position="283"/>
        <end position="305"/>
    </location>
</feature>
<dbReference type="Pfam" id="PF01040">
    <property type="entry name" value="UbiA"/>
    <property type="match status" value="1"/>
</dbReference>
<comment type="catalytic activity">
    <reaction evidence="7 8">
        <text>heme b + (2E,6E)-farnesyl diphosphate + H2O = Fe(II)-heme o + diphosphate</text>
        <dbReference type="Rhea" id="RHEA:28070"/>
        <dbReference type="ChEBI" id="CHEBI:15377"/>
        <dbReference type="ChEBI" id="CHEBI:33019"/>
        <dbReference type="ChEBI" id="CHEBI:60344"/>
        <dbReference type="ChEBI" id="CHEBI:60530"/>
        <dbReference type="ChEBI" id="CHEBI:175763"/>
        <dbReference type="EC" id="2.5.1.141"/>
    </reaction>
</comment>
<accession>A0A3N5CDJ0</accession>
<dbReference type="RefSeq" id="WP_077140037.1">
    <property type="nucleotide sequence ID" value="NZ_CBCSGK010000003.1"/>
</dbReference>
<dbReference type="AlphaFoldDB" id="A0A1Q1G0S8"/>
<evidence type="ECO:0000256" key="1">
    <source>
        <dbReference type="ARBA" id="ARBA00004141"/>
    </source>
</evidence>
<comment type="function">
    <text evidence="8">Converts heme B (protoheme IX) to heme O by substitution of the vinyl group on carbon 2 of heme B porphyrin ring with a hydroxyethyl farnesyl side group.</text>
</comment>
<dbReference type="InterPro" id="IPR044878">
    <property type="entry name" value="UbiA_sf"/>
</dbReference>
<dbReference type="CDD" id="cd13957">
    <property type="entry name" value="PT_UbiA_Cox10"/>
    <property type="match status" value="1"/>
</dbReference>